<name>A0A2G8RYS4_9APHY</name>
<evidence type="ECO:0000313" key="2">
    <source>
        <dbReference type="Proteomes" id="UP000230002"/>
    </source>
</evidence>
<sequence length="263" mass="29257">MDEVSTRNGGIGCSGPPSPRISTEVCENIIDMLYSNLARDTFHDIGALHSCALVCRAWRVRSQRMLFYKIQLSDGPSIHRLRAILDAGPHLRGYVHEVTIIGYYLDTTASVFAIFPAVFAGKLPNLRRVDVVHLNEGTATASWYPRTSHPPYWAKPLPHIPLHPRFPTFLSSFTAVSYLTLTYTVFRSFSECARMIGAPPSLETLQCEYVRWLAPGGSHPGADITLPPDWAAAGPNVPLPPFAPKLRELSLWDTALYEAERLI</sequence>
<evidence type="ECO:0000313" key="1">
    <source>
        <dbReference type="EMBL" id="PIL26634.1"/>
    </source>
</evidence>
<reference evidence="1 2" key="1">
    <citation type="journal article" date="2015" name="Sci. Rep.">
        <title>Chromosome-level genome map provides insights into diverse defense mechanisms in the medicinal fungus Ganoderma sinense.</title>
        <authorList>
            <person name="Zhu Y."/>
            <person name="Xu J."/>
            <person name="Sun C."/>
            <person name="Zhou S."/>
            <person name="Xu H."/>
            <person name="Nelson D.R."/>
            <person name="Qian J."/>
            <person name="Song J."/>
            <person name="Luo H."/>
            <person name="Xiang L."/>
            <person name="Li Y."/>
            <person name="Xu Z."/>
            <person name="Ji A."/>
            <person name="Wang L."/>
            <person name="Lu S."/>
            <person name="Hayward A."/>
            <person name="Sun W."/>
            <person name="Li X."/>
            <person name="Schwartz D.C."/>
            <person name="Wang Y."/>
            <person name="Chen S."/>
        </authorList>
    </citation>
    <scope>NUCLEOTIDE SEQUENCE [LARGE SCALE GENOMIC DNA]</scope>
    <source>
        <strain evidence="1 2">ZZ0214-1</strain>
    </source>
</reference>
<dbReference type="STRING" id="1077348.A0A2G8RYS4"/>
<gene>
    <name evidence="1" type="ORF">GSI_11300</name>
</gene>
<proteinExistence type="predicted"/>
<evidence type="ECO:0008006" key="3">
    <source>
        <dbReference type="Google" id="ProtNLM"/>
    </source>
</evidence>
<dbReference type="AlphaFoldDB" id="A0A2G8RYS4"/>
<dbReference type="OrthoDB" id="2773795at2759"/>
<dbReference type="Proteomes" id="UP000230002">
    <property type="component" value="Unassembled WGS sequence"/>
</dbReference>
<keyword evidence="2" id="KW-1185">Reference proteome</keyword>
<dbReference type="EMBL" id="AYKW01000043">
    <property type="protein sequence ID" value="PIL26634.1"/>
    <property type="molecule type" value="Genomic_DNA"/>
</dbReference>
<protein>
    <recommendedName>
        <fullName evidence="3">F-box domain-containing protein</fullName>
    </recommendedName>
</protein>
<comment type="caution">
    <text evidence="1">The sequence shown here is derived from an EMBL/GenBank/DDBJ whole genome shotgun (WGS) entry which is preliminary data.</text>
</comment>
<organism evidence="1 2">
    <name type="scientific">Ganoderma sinense ZZ0214-1</name>
    <dbReference type="NCBI Taxonomy" id="1077348"/>
    <lineage>
        <taxon>Eukaryota</taxon>
        <taxon>Fungi</taxon>
        <taxon>Dikarya</taxon>
        <taxon>Basidiomycota</taxon>
        <taxon>Agaricomycotina</taxon>
        <taxon>Agaricomycetes</taxon>
        <taxon>Polyporales</taxon>
        <taxon>Polyporaceae</taxon>
        <taxon>Ganoderma</taxon>
    </lineage>
</organism>
<accession>A0A2G8RYS4</accession>